<keyword evidence="3" id="KW-1185">Reference proteome</keyword>
<name>A0A1I5CK40_9FLAO</name>
<gene>
    <name evidence="2" type="ORF">SAMN05660413_02889</name>
</gene>
<evidence type="ECO:0000256" key="1">
    <source>
        <dbReference type="SAM" id="SignalP"/>
    </source>
</evidence>
<proteinExistence type="predicted"/>
<sequence>MKKLSLKIIAVTLTMFVLTACEKSETDSIKSIDGTYIGTLTDLNGLKSEMLISAKENATANITKIDDKTIEVHMSSNNLDTIFLLNYYEHRDSVNVCYTGDDFENMYGHMLGQGHMDGGMMNDMRKDETEWMHHMNDEHQDSDEHFGGFEMQTHTFGYQLNMMDGTNSYTLKFQGNRE</sequence>
<feature type="chain" id="PRO_5011762429" evidence="1">
    <location>
        <begin position="21"/>
        <end position="178"/>
    </location>
</feature>
<evidence type="ECO:0000313" key="2">
    <source>
        <dbReference type="EMBL" id="SFN87359.1"/>
    </source>
</evidence>
<reference evidence="2 3" key="1">
    <citation type="submission" date="2016-10" db="EMBL/GenBank/DDBJ databases">
        <authorList>
            <person name="de Groot N.N."/>
        </authorList>
    </citation>
    <scope>NUCLEOTIDE SEQUENCE [LARGE SCALE GENOMIC DNA]</scope>
    <source>
        <strain evidence="2 3">DSM 17794</strain>
    </source>
</reference>
<organism evidence="2 3">
    <name type="scientific">Salegentibacter flavus</name>
    <dbReference type="NCBI Taxonomy" id="287099"/>
    <lineage>
        <taxon>Bacteria</taxon>
        <taxon>Pseudomonadati</taxon>
        <taxon>Bacteroidota</taxon>
        <taxon>Flavobacteriia</taxon>
        <taxon>Flavobacteriales</taxon>
        <taxon>Flavobacteriaceae</taxon>
        <taxon>Salegentibacter</taxon>
    </lineage>
</organism>
<feature type="signal peptide" evidence="1">
    <location>
        <begin position="1"/>
        <end position="20"/>
    </location>
</feature>
<dbReference type="RefSeq" id="WP_093410928.1">
    <property type="nucleotide sequence ID" value="NZ_FOVL01000022.1"/>
</dbReference>
<dbReference type="Proteomes" id="UP000199153">
    <property type="component" value="Unassembled WGS sequence"/>
</dbReference>
<evidence type="ECO:0000313" key="3">
    <source>
        <dbReference type="Proteomes" id="UP000199153"/>
    </source>
</evidence>
<dbReference type="EMBL" id="FOVL01000022">
    <property type="protein sequence ID" value="SFN87359.1"/>
    <property type="molecule type" value="Genomic_DNA"/>
</dbReference>
<protein>
    <submittedName>
        <fullName evidence="2">Uncharacterized protein</fullName>
    </submittedName>
</protein>
<dbReference type="AlphaFoldDB" id="A0A1I5CK40"/>
<dbReference type="PROSITE" id="PS51257">
    <property type="entry name" value="PROKAR_LIPOPROTEIN"/>
    <property type="match status" value="1"/>
</dbReference>
<accession>A0A1I5CK40</accession>
<dbReference type="STRING" id="287099.SAMN05660413_02889"/>
<keyword evidence="1" id="KW-0732">Signal</keyword>
<dbReference type="OrthoDB" id="1122309at2"/>